<reference evidence="2" key="1">
    <citation type="journal article" date="2019" name="Int. J. Syst. Evol. Microbiol.">
        <title>The Global Catalogue of Microorganisms (GCM) 10K type strain sequencing project: providing services to taxonomists for standard genome sequencing and annotation.</title>
        <authorList>
            <consortium name="The Broad Institute Genomics Platform"/>
            <consortium name="The Broad Institute Genome Sequencing Center for Infectious Disease"/>
            <person name="Wu L."/>
            <person name="Ma J."/>
        </authorList>
    </citation>
    <scope>NUCLEOTIDE SEQUENCE [LARGE SCALE GENOMIC DNA]</scope>
    <source>
        <strain evidence="2">JCM 17664</strain>
    </source>
</reference>
<dbReference type="Proteomes" id="UP001501207">
    <property type="component" value="Unassembled WGS sequence"/>
</dbReference>
<keyword evidence="2" id="KW-1185">Reference proteome</keyword>
<evidence type="ECO:0000313" key="1">
    <source>
        <dbReference type="EMBL" id="GAA4316931.1"/>
    </source>
</evidence>
<proteinExistence type="predicted"/>
<protein>
    <submittedName>
        <fullName evidence="1">DUF6157 family protein</fullName>
    </submittedName>
</protein>
<dbReference type="Pfam" id="PF19654">
    <property type="entry name" value="DUF6157"/>
    <property type="match status" value="1"/>
</dbReference>
<dbReference type="EMBL" id="BAABFN010000019">
    <property type="protein sequence ID" value="GAA4316931.1"/>
    <property type="molecule type" value="Genomic_DNA"/>
</dbReference>
<organism evidence="1 2">
    <name type="scientific">Compostibacter hankyongensis</name>
    <dbReference type="NCBI Taxonomy" id="1007089"/>
    <lineage>
        <taxon>Bacteria</taxon>
        <taxon>Pseudomonadati</taxon>
        <taxon>Bacteroidota</taxon>
        <taxon>Chitinophagia</taxon>
        <taxon>Chitinophagales</taxon>
        <taxon>Chitinophagaceae</taxon>
        <taxon>Compostibacter</taxon>
    </lineage>
</organism>
<name>A0ABP8G4L0_9BACT</name>
<dbReference type="InterPro" id="IPR046155">
    <property type="entry name" value="DUF6157"/>
</dbReference>
<evidence type="ECO:0000313" key="2">
    <source>
        <dbReference type="Proteomes" id="UP001501207"/>
    </source>
</evidence>
<dbReference type="RefSeq" id="WP_344980541.1">
    <property type="nucleotide sequence ID" value="NZ_BAABFN010000019.1"/>
</dbReference>
<gene>
    <name evidence="1" type="ORF">GCM10023143_28700</name>
</gene>
<sequence length="141" mass="15943">MEKVHTTNYFNTLIAVAEDCPASRGEMPPERGAARSVATIQFELIYDHPYRFTSDDVVFEVHAVRNGLSGDSLKTERGIFFAKGQPCLRCSPLAKRYGWGIHSDEQGRVALYGMETPEYRAFLRDKKLQVVKAMRSKKAGR</sequence>
<accession>A0ABP8G4L0</accession>
<comment type="caution">
    <text evidence="1">The sequence shown here is derived from an EMBL/GenBank/DDBJ whole genome shotgun (WGS) entry which is preliminary data.</text>
</comment>